<proteinExistence type="predicted"/>
<keyword evidence="1" id="KW-0732">Signal</keyword>
<dbReference type="PROSITE" id="PS51257">
    <property type="entry name" value="PROKAR_LIPOPROTEIN"/>
    <property type="match status" value="1"/>
</dbReference>
<organism evidence="2 3">
    <name type="scientific">Talaromyces pinophilus</name>
    <name type="common">Penicillium pinophilum</name>
    <dbReference type="NCBI Taxonomy" id="128442"/>
    <lineage>
        <taxon>Eukaryota</taxon>
        <taxon>Fungi</taxon>
        <taxon>Dikarya</taxon>
        <taxon>Ascomycota</taxon>
        <taxon>Pezizomycotina</taxon>
        <taxon>Eurotiomycetes</taxon>
        <taxon>Eurotiomycetidae</taxon>
        <taxon>Eurotiales</taxon>
        <taxon>Trichocomaceae</taxon>
        <taxon>Talaromyces</taxon>
        <taxon>Talaromyces sect. Talaromyces</taxon>
    </lineage>
</organism>
<dbReference type="PANTHER" id="PTHR34883:SF16">
    <property type="entry name" value="RICH PROTEIN, PUTATIVE-RELATED"/>
    <property type="match status" value="1"/>
</dbReference>
<feature type="signal peptide" evidence="1">
    <location>
        <begin position="1"/>
        <end position="21"/>
    </location>
</feature>
<name>A0A0B8MZ17_TALPI</name>
<dbReference type="AlphaFoldDB" id="A0A0B8MZ17"/>
<dbReference type="Proteomes" id="UP000053095">
    <property type="component" value="Unassembled WGS sequence"/>
</dbReference>
<gene>
    <name evidence="2" type="ORF">TCE0_056r18487</name>
</gene>
<protein>
    <submittedName>
        <fullName evidence="2">Uncharacterized protein</fullName>
    </submittedName>
</protein>
<dbReference type="PANTHER" id="PTHR34883">
    <property type="entry name" value="SERINE-RICH PROTEIN, PUTATIVE-RELATED-RELATED"/>
    <property type="match status" value="1"/>
</dbReference>
<evidence type="ECO:0000313" key="3">
    <source>
        <dbReference type="Proteomes" id="UP000053095"/>
    </source>
</evidence>
<reference evidence="3" key="1">
    <citation type="journal article" date="2015" name="Genome Announc.">
        <title>Draft genome sequence of Talaromyces cellulolyticus strain Y-94, a source of lignocellulosic biomass-degrading enzymes.</title>
        <authorList>
            <person name="Fujii T."/>
            <person name="Koike H."/>
            <person name="Sawayama S."/>
            <person name="Yano S."/>
            <person name="Inoue H."/>
        </authorList>
    </citation>
    <scope>NUCLEOTIDE SEQUENCE [LARGE SCALE GENOMIC DNA]</scope>
    <source>
        <strain evidence="3">Y-94</strain>
    </source>
</reference>
<dbReference type="EMBL" id="DF933852">
    <property type="protein sequence ID" value="GAM43569.1"/>
    <property type="molecule type" value="Genomic_DNA"/>
</dbReference>
<dbReference type="InterPro" id="IPR052953">
    <property type="entry name" value="Ser-rich/MCO-related"/>
</dbReference>
<evidence type="ECO:0000313" key="2">
    <source>
        <dbReference type="EMBL" id="GAM43569.1"/>
    </source>
</evidence>
<evidence type="ECO:0000256" key="1">
    <source>
        <dbReference type="SAM" id="SignalP"/>
    </source>
</evidence>
<sequence>MAVRQAGRFVNACLVVWAIQATAITGCVIPEPISSLWPSTPASPTEAAASATWALDVSPATSGFISPADLITLPASSTAASTGLWETTRSLSTEDLITLPASSTAAPTGLWETTGSPSSPATSLAPAFVTPTMASTPVVLATTSVRSSTISPTATLSPVGHFVEVGENHRERLGEGLFFPAQVDAERGDLIEFRIHGPYELYLSSLSRPCESTLPVLNERAVENASSVFNFVVLDTDPIWFYTSRAEASESCGNQSVFAVNPGENEATFLTNADLGSGLRHTG</sequence>
<keyword evidence="3" id="KW-1185">Reference proteome</keyword>
<accession>A0A0B8MZ17</accession>
<feature type="chain" id="PRO_5002120717" evidence="1">
    <location>
        <begin position="22"/>
        <end position="283"/>
    </location>
</feature>